<dbReference type="InterPro" id="IPR036388">
    <property type="entry name" value="WH-like_DNA-bd_sf"/>
</dbReference>
<dbReference type="InterPro" id="IPR038717">
    <property type="entry name" value="Tc1-like_DDE_dom"/>
</dbReference>
<evidence type="ECO:0000313" key="5">
    <source>
        <dbReference type="EMBL" id="UYV84040.1"/>
    </source>
</evidence>
<feature type="domain" description="Tc1-like transposase DDE" evidence="3">
    <location>
        <begin position="154"/>
        <end position="303"/>
    </location>
</feature>
<proteinExistence type="predicted"/>
<dbReference type="Pfam" id="PF13358">
    <property type="entry name" value="DDE_3"/>
    <property type="match status" value="1"/>
</dbReference>
<dbReference type="Gene3D" id="1.10.10.10">
    <property type="entry name" value="Winged helix-like DNA-binding domain superfamily/Winged helix DNA-binding domain"/>
    <property type="match status" value="2"/>
</dbReference>
<dbReference type="Pfam" id="PF01498">
    <property type="entry name" value="HTH_Tnp_Tc3_2"/>
    <property type="match status" value="1"/>
</dbReference>
<accession>A0ABY6LS32</accession>
<dbReference type="InterPro" id="IPR036397">
    <property type="entry name" value="RNaseH_sf"/>
</dbReference>
<evidence type="ECO:0000313" key="6">
    <source>
        <dbReference type="Proteomes" id="UP001235939"/>
    </source>
</evidence>
<dbReference type="NCBIfam" id="NF033545">
    <property type="entry name" value="transpos_IS630"/>
    <property type="match status" value="1"/>
</dbReference>
<evidence type="ECO:0000259" key="4">
    <source>
        <dbReference type="Pfam" id="PF17906"/>
    </source>
</evidence>
<dbReference type="InterPro" id="IPR052709">
    <property type="entry name" value="Transposase-MT_Hybrid"/>
</dbReference>
<reference evidence="5 6" key="1">
    <citation type="submission" date="2022-03" db="EMBL/GenBank/DDBJ databases">
        <title>A chromosomal length assembly of Cordylochernes scorpioides.</title>
        <authorList>
            <person name="Zeh D."/>
            <person name="Zeh J."/>
        </authorList>
    </citation>
    <scope>NUCLEOTIDE SEQUENCE [LARGE SCALE GENOMIC DNA]</scope>
    <source>
        <strain evidence="5">IN4F17</strain>
        <tissue evidence="5">Whole Body</tissue>
    </source>
</reference>
<keyword evidence="6" id="KW-1185">Reference proteome</keyword>
<dbReference type="PANTHER" id="PTHR46060">
    <property type="entry name" value="MARINER MOS1 TRANSPOSASE-LIKE PROTEIN"/>
    <property type="match status" value="1"/>
</dbReference>
<dbReference type="Gene3D" id="3.30.420.10">
    <property type="entry name" value="Ribonuclease H-like superfamily/Ribonuclease H"/>
    <property type="match status" value="1"/>
</dbReference>
<dbReference type="PANTHER" id="PTHR46060:SF2">
    <property type="entry name" value="HISTONE-LYSINE N-METHYLTRANSFERASE SETMAR"/>
    <property type="match status" value="1"/>
</dbReference>
<dbReference type="Pfam" id="PF17906">
    <property type="entry name" value="HTH_48"/>
    <property type="match status" value="1"/>
</dbReference>
<organism evidence="5 6">
    <name type="scientific">Cordylochernes scorpioides</name>
    <dbReference type="NCBI Taxonomy" id="51811"/>
    <lineage>
        <taxon>Eukaryota</taxon>
        <taxon>Metazoa</taxon>
        <taxon>Ecdysozoa</taxon>
        <taxon>Arthropoda</taxon>
        <taxon>Chelicerata</taxon>
        <taxon>Arachnida</taxon>
        <taxon>Pseudoscorpiones</taxon>
        <taxon>Cheliferoidea</taxon>
        <taxon>Chernetidae</taxon>
        <taxon>Cordylochernes</taxon>
    </lineage>
</organism>
<feature type="domain" description="Mos1 transposase HTH" evidence="4">
    <location>
        <begin position="337"/>
        <end position="373"/>
    </location>
</feature>
<evidence type="ECO:0000256" key="1">
    <source>
        <dbReference type="ARBA" id="ARBA00004123"/>
    </source>
</evidence>
<dbReference type="Gene3D" id="1.10.10.1450">
    <property type="match status" value="1"/>
</dbReference>
<dbReference type="InterPro" id="IPR047655">
    <property type="entry name" value="Transpos_IS630-like"/>
</dbReference>
<dbReference type="Proteomes" id="UP001235939">
    <property type="component" value="Chromosome X"/>
</dbReference>
<name>A0ABY6LS32_9ARAC</name>
<gene>
    <name evidence="5" type="ORF">LAZ67_X000965</name>
</gene>
<dbReference type="InterPro" id="IPR002492">
    <property type="entry name" value="Transposase_Tc1-like"/>
</dbReference>
<evidence type="ECO:0000259" key="2">
    <source>
        <dbReference type="Pfam" id="PF01498"/>
    </source>
</evidence>
<dbReference type="SUPFAM" id="SSF46689">
    <property type="entry name" value="Homeodomain-like"/>
    <property type="match status" value="1"/>
</dbReference>
<protein>
    <recommendedName>
        <fullName evidence="7">Transposase</fullName>
    </recommendedName>
</protein>
<feature type="domain" description="Transposase Tc1-like" evidence="2">
    <location>
        <begin position="75"/>
        <end position="144"/>
    </location>
</feature>
<sequence length="464" mass="53036">MPGHRKRRQFKQTDAFTRGMVIGLKRAGWSIRQIAADTHLGASTVHRLWRRWLEQGNVAIYRNAGATRVTSARVDRRILRQAVAAPQATCTAILQHVQDTLDHSISTRTISRRLVANGLHSCRPLRRLPLTPPNRRQRLEWCRARSTWMTEWHRVVFSDESRFCLSSDSRRVRVWRRRGERSNPAAIVERPTVRQRGIMVWGAIAYDSRSPLLRIQGTMTAQRYVDDVLRPVTLPYLQGVPNALYQQDNARPHTARISQQALQDVQMLPWPPYSPDLSPIEHVWQIIGRRLHALPQPRSEDELWQMVEREWRAIPQDAIRTLIDSLPRRVAACIAVRGQKATEAARDICNVYGKGIIAERAAQKWFAKFKNGDLDLEDTPRSGRPSEFDEEHLKALLKEDGCQTTRELAEKMKCSAVTISNHLQSIGFLKNSELGCLTSLMKPTKKIALNRCSTSRTPSINTGP</sequence>
<evidence type="ECO:0000259" key="3">
    <source>
        <dbReference type="Pfam" id="PF13358"/>
    </source>
</evidence>
<dbReference type="InterPro" id="IPR009057">
    <property type="entry name" value="Homeodomain-like_sf"/>
</dbReference>
<evidence type="ECO:0008006" key="7">
    <source>
        <dbReference type="Google" id="ProtNLM"/>
    </source>
</evidence>
<dbReference type="InterPro" id="IPR041426">
    <property type="entry name" value="Mos1_HTH"/>
</dbReference>
<dbReference type="EMBL" id="CP092886">
    <property type="protein sequence ID" value="UYV84040.1"/>
    <property type="molecule type" value="Genomic_DNA"/>
</dbReference>
<comment type="subcellular location">
    <subcellularLocation>
        <location evidence="1">Nucleus</location>
    </subcellularLocation>
</comment>